<dbReference type="RefSeq" id="WP_349638790.1">
    <property type="nucleotide sequence ID" value="NZ_CP090958.1"/>
</dbReference>
<evidence type="ECO:0000313" key="10">
    <source>
        <dbReference type="Proteomes" id="UP001209083"/>
    </source>
</evidence>
<keyword evidence="4 8" id="KW-0812">Transmembrane</keyword>
<feature type="compositionally biased region" description="Acidic residues" evidence="7">
    <location>
        <begin position="125"/>
        <end position="159"/>
    </location>
</feature>
<gene>
    <name evidence="9" type="ORF">LWF01_18215</name>
</gene>
<feature type="transmembrane region" description="Helical" evidence="8">
    <location>
        <begin position="30"/>
        <end position="52"/>
    </location>
</feature>
<keyword evidence="3" id="KW-1003">Cell membrane</keyword>
<protein>
    <submittedName>
        <fullName evidence="9">Na(+)/H(+) antiporter subunit C</fullName>
    </submittedName>
</protein>
<sequence length="176" mass="18787">MTVPLILVVLIAVMYSCGIFLLLERSLTRVLLGFLLLGNATNILLLMAGGPSGRAPVTDGKNFSTEGMNDPLPQALILTAIVITFGISAFLLAMIYRSWRLARADEIQDDTDDVLLAESAASEAELDVEFGEAAGDDDTEFGDEAEDAVEGAPDIDDDGTPAQRARNARKKETGAR</sequence>
<evidence type="ECO:0000256" key="2">
    <source>
        <dbReference type="ARBA" id="ARBA00010388"/>
    </source>
</evidence>
<dbReference type="PANTHER" id="PTHR34583:SF2">
    <property type="entry name" value="ANTIPORTER SUBUNIT MNHC2-RELATED"/>
    <property type="match status" value="1"/>
</dbReference>
<dbReference type="Proteomes" id="UP001209083">
    <property type="component" value="Chromosome"/>
</dbReference>
<keyword evidence="6 8" id="KW-0472">Membrane</keyword>
<reference evidence="9 10" key="1">
    <citation type="submission" date="2023-05" db="EMBL/GenBank/DDBJ databases">
        <title>Lithophilousrod everest ZFBP1038 complete genpme.</title>
        <authorList>
            <person name="Tian M."/>
        </authorList>
    </citation>
    <scope>NUCLEOTIDE SEQUENCE [LARGE SCALE GENOMIC DNA]</scope>
    <source>
        <strain evidence="9 10">ZFBP1038</strain>
    </source>
</reference>
<evidence type="ECO:0000256" key="5">
    <source>
        <dbReference type="ARBA" id="ARBA00022989"/>
    </source>
</evidence>
<comment type="subcellular location">
    <subcellularLocation>
        <location evidence="1">Cell membrane</location>
        <topology evidence="1">Multi-pass membrane protein</topology>
    </subcellularLocation>
</comment>
<dbReference type="EMBL" id="CP090958">
    <property type="protein sequence ID" value="WGW11994.1"/>
    <property type="molecule type" value="Genomic_DNA"/>
</dbReference>
<comment type="similarity">
    <text evidence="2">Belongs to the CPA3 antiporters (TC 2.A.63) subunit C family.</text>
</comment>
<feature type="region of interest" description="Disordered" evidence="7">
    <location>
        <begin position="125"/>
        <end position="176"/>
    </location>
</feature>
<evidence type="ECO:0000256" key="4">
    <source>
        <dbReference type="ARBA" id="ARBA00022692"/>
    </source>
</evidence>
<keyword evidence="5 8" id="KW-1133">Transmembrane helix</keyword>
<evidence type="ECO:0000313" key="9">
    <source>
        <dbReference type="EMBL" id="WGW11994.1"/>
    </source>
</evidence>
<keyword evidence="10" id="KW-1185">Reference proteome</keyword>
<dbReference type="Gene3D" id="1.10.287.3510">
    <property type="match status" value="1"/>
</dbReference>
<evidence type="ECO:0000256" key="8">
    <source>
        <dbReference type="SAM" id="Phobius"/>
    </source>
</evidence>
<evidence type="ECO:0000256" key="6">
    <source>
        <dbReference type="ARBA" id="ARBA00023136"/>
    </source>
</evidence>
<organism evidence="9 10">
    <name type="scientific">Saxibacter everestensis</name>
    <dbReference type="NCBI Taxonomy" id="2909229"/>
    <lineage>
        <taxon>Bacteria</taxon>
        <taxon>Bacillati</taxon>
        <taxon>Actinomycetota</taxon>
        <taxon>Actinomycetes</taxon>
        <taxon>Micrococcales</taxon>
        <taxon>Brevibacteriaceae</taxon>
        <taxon>Saxibacter</taxon>
    </lineage>
</organism>
<evidence type="ECO:0000256" key="7">
    <source>
        <dbReference type="SAM" id="MobiDB-lite"/>
    </source>
</evidence>
<name>A0ABY8QUM4_9MICO</name>
<dbReference type="Pfam" id="PF00420">
    <property type="entry name" value="Oxidored_q2"/>
    <property type="match status" value="1"/>
</dbReference>
<accession>A0ABY8QUM4</accession>
<dbReference type="NCBIfam" id="NF005929">
    <property type="entry name" value="PRK07946.1"/>
    <property type="match status" value="1"/>
</dbReference>
<evidence type="ECO:0000256" key="1">
    <source>
        <dbReference type="ARBA" id="ARBA00004651"/>
    </source>
</evidence>
<dbReference type="PANTHER" id="PTHR34583">
    <property type="entry name" value="ANTIPORTER SUBUNIT MNHC2-RELATED"/>
    <property type="match status" value="1"/>
</dbReference>
<proteinExistence type="inferred from homology"/>
<feature type="transmembrane region" description="Helical" evidence="8">
    <location>
        <begin position="6"/>
        <end position="23"/>
    </location>
</feature>
<dbReference type="InterPro" id="IPR050601">
    <property type="entry name" value="CPA3_antiporter_subunitC"/>
</dbReference>
<dbReference type="InterPro" id="IPR039428">
    <property type="entry name" value="NUOK/Mnh_C1-like"/>
</dbReference>
<evidence type="ECO:0000256" key="3">
    <source>
        <dbReference type="ARBA" id="ARBA00022475"/>
    </source>
</evidence>
<feature type="transmembrane region" description="Helical" evidence="8">
    <location>
        <begin position="72"/>
        <end position="96"/>
    </location>
</feature>